<dbReference type="Proteomes" id="UP000033618">
    <property type="component" value="Unassembled WGS sequence"/>
</dbReference>
<feature type="region of interest" description="Disordered" evidence="3">
    <location>
        <begin position="73"/>
        <end position="94"/>
    </location>
</feature>
<evidence type="ECO:0000259" key="4">
    <source>
        <dbReference type="Pfam" id="PF04453"/>
    </source>
</evidence>
<dbReference type="PANTHER" id="PTHR30189:SF1">
    <property type="entry name" value="LPS-ASSEMBLY PROTEIN LPTD"/>
    <property type="match status" value="1"/>
</dbReference>
<dbReference type="OrthoDB" id="9760225at2"/>
<dbReference type="GO" id="GO:0015920">
    <property type="term" value="P:lipopolysaccharide transport"/>
    <property type="evidence" value="ECO:0007669"/>
    <property type="project" value="InterPro"/>
</dbReference>
<dbReference type="PANTHER" id="PTHR30189">
    <property type="entry name" value="LPS-ASSEMBLY PROTEIN"/>
    <property type="match status" value="1"/>
</dbReference>
<evidence type="ECO:0000256" key="3">
    <source>
        <dbReference type="SAM" id="MobiDB-lite"/>
    </source>
</evidence>
<organism evidence="5 6">
    <name type="scientific">Robbsia andropogonis</name>
    <dbReference type="NCBI Taxonomy" id="28092"/>
    <lineage>
        <taxon>Bacteria</taxon>
        <taxon>Pseudomonadati</taxon>
        <taxon>Pseudomonadota</taxon>
        <taxon>Betaproteobacteria</taxon>
        <taxon>Burkholderiales</taxon>
        <taxon>Burkholderiaceae</taxon>
        <taxon>Robbsia</taxon>
    </lineage>
</organism>
<reference evidence="5 6" key="1">
    <citation type="submission" date="2015-03" db="EMBL/GenBank/DDBJ databases">
        <title>Draft Genome Sequence of Burkholderia andropogonis type strain ICMP2807, isolated from Sorghum bicolor.</title>
        <authorList>
            <person name="Lopes-Santos L."/>
            <person name="Castro D.B."/>
            <person name="Ottoboni L.M."/>
            <person name="Park D."/>
            <person name="Weirc B.S."/>
            <person name="Destefano S.A."/>
        </authorList>
    </citation>
    <scope>NUCLEOTIDE SEQUENCE [LARGE SCALE GENOMIC DNA]</scope>
    <source>
        <strain evidence="5 6">ICMP2807</strain>
    </source>
</reference>
<feature type="chain" id="PRO_5008987623" description="LPS-assembly protein LptD" evidence="2">
    <location>
        <begin position="43"/>
        <end position="799"/>
    </location>
</feature>
<dbReference type="RefSeq" id="WP_024902640.1">
    <property type="nucleotide sequence ID" value="NZ_CADFGU010000001.1"/>
</dbReference>
<dbReference type="Pfam" id="PF04453">
    <property type="entry name" value="LptD"/>
    <property type="match status" value="1"/>
</dbReference>
<keyword evidence="6" id="KW-1185">Reference proteome</keyword>
<evidence type="ECO:0000313" key="6">
    <source>
        <dbReference type="Proteomes" id="UP000033618"/>
    </source>
</evidence>
<keyword evidence="2" id="KW-0472">Membrane</keyword>
<proteinExistence type="inferred from homology"/>
<dbReference type="InterPro" id="IPR020889">
    <property type="entry name" value="LipoPS_assembly_LptD"/>
</dbReference>
<dbReference type="GO" id="GO:0043165">
    <property type="term" value="P:Gram-negative-bacterium-type cell outer membrane assembly"/>
    <property type="evidence" value="ECO:0007669"/>
    <property type="project" value="UniProtKB-UniRule"/>
</dbReference>
<comment type="subcellular location">
    <subcellularLocation>
        <location evidence="2">Cell outer membrane</location>
    </subcellularLocation>
</comment>
<feature type="signal peptide" evidence="2">
    <location>
        <begin position="1"/>
        <end position="42"/>
    </location>
</feature>
<dbReference type="GO" id="GO:0009279">
    <property type="term" value="C:cell outer membrane"/>
    <property type="evidence" value="ECO:0007669"/>
    <property type="project" value="UniProtKB-SubCell"/>
</dbReference>
<dbReference type="GO" id="GO:1990351">
    <property type="term" value="C:transporter complex"/>
    <property type="evidence" value="ECO:0007669"/>
    <property type="project" value="TreeGrafter"/>
</dbReference>
<protein>
    <recommendedName>
        <fullName evidence="2">LPS-assembly protein LptD</fullName>
    </recommendedName>
</protein>
<dbReference type="InterPro" id="IPR050218">
    <property type="entry name" value="LptD"/>
</dbReference>
<sequence length="799" mass="88897" precursor="true">MPPRPPNRLLSPRSRAQAPQRVTRIAAALLTAGLTAPLPGFAQLTGDAAQPIPLDRDWGFSLAPQIIERQVPQGVTPGTFSSGDNASADGSQTTLTGNAELRRYGSIIRADKLHYDVDTDTADAYGSVRINDHGNLFVGPRAQMQLEARVGYMLSPTYHFNATGGGGRADRVDMIDDERTRFTHATYTACNCERPAWYIKSSRFDVDQGENVGYAQNGMVFFQGVPIFYSPWLTFPLSNERKSGLLPPTFSLNSTSGFDTTIPYYFNLAPNRDLTLRPRIMQQRGAFLGADFRYLGTAYRGTLTAEYMPWDQKAKLSNRYALYWQHNQDLGNGFGAYVNYNRVSDKTYTSDLASSENIVYNGAQLLFQQEAGVTYNHGPWSVLTRVQRWQVLQNDVVPPYSREPEVQVNYAKYDVGGFDYGAMADFTRFQSSNSTMPEGNRAVLDPYISYPIIRSGWFFIPKAQYHLASYDMTRIPSQINSMEPSTIARTSNVAIPTLSVDSGLKYERSISLFGTDYIQTLEPRLYYTYTPYRDQSQIPVFDTAPSDFGLAEIFTTNTFVGEDRIADGSRMTAALSTRFINAGSGDERARFLVAQQYYFRSQVTTMPNQSVSNAARSDLILGASFKLSSTFATQNALQYNTDNGKVDRLNTGFAWSPQDRKVINLAYRYTRPDPTDTASTYLTTGVKQIIASAQWPITRNVYAVGRINYAFDSKRLVDGLLGMQYDAPCWVLGVAFQKYASGINSSGEPASGTRFLVQLTLKGLANVDNGLVTAFRNSVPGYVSPPPPEPPVSRFSDYD</sequence>
<comment type="function">
    <text evidence="2">Together with LptE, is involved in the assembly of lipopolysaccharide (LPS) at the surface of the outer membrane.</text>
</comment>
<evidence type="ECO:0000256" key="1">
    <source>
        <dbReference type="ARBA" id="ARBA00022729"/>
    </source>
</evidence>
<dbReference type="HAMAP" id="MF_01411">
    <property type="entry name" value="LPS_assembly_LptD"/>
    <property type="match status" value="1"/>
</dbReference>
<dbReference type="InterPro" id="IPR007543">
    <property type="entry name" value="LptD_C"/>
</dbReference>
<dbReference type="EMBL" id="LAQU01000001">
    <property type="protein sequence ID" value="KKB65167.1"/>
    <property type="molecule type" value="Genomic_DNA"/>
</dbReference>
<evidence type="ECO:0000313" key="5">
    <source>
        <dbReference type="EMBL" id="KKB65167.1"/>
    </source>
</evidence>
<feature type="domain" description="LptD C-terminal" evidence="4">
    <location>
        <begin position="318"/>
        <end position="700"/>
    </location>
</feature>
<comment type="subunit">
    <text evidence="2">Component of the lipopolysaccharide transport and assembly complex. Interacts with LptE and LptA.</text>
</comment>
<feature type="compositionally biased region" description="Polar residues" evidence="3">
    <location>
        <begin position="76"/>
        <end position="94"/>
    </location>
</feature>
<comment type="similarity">
    <text evidence="2">Belongs to the LptD family.</text>
</comment>
<comment type="caution">
    <text evidence="5">The sequence shown here is derived from an EMBL/GenBank/DDBJ whole genome shotgun (WGS) entry which is preliminary data.</text>
</comment>
<keyword evidence="2" id="KW-0998">Cell outer membrane</keyword>
<accession>A0A0F5K6L3</accession>
<name>A0A0F5K6L3_9BURK</name>
<evidence type="ECO:0000256" key="2">
    <source>
        <dbReference type="HAMAP-Rule" id="MF_01411"/>
    </source>
</evidence>
<comment type="caution">
    <text evidence="2">Lacks conserved residue(s) required for the propagation of feature annotation.</text>
</comment>
<keyword evidence="1 2" id="KW-0732">Signal</keyword>
<dbReference type="STRING" id="28092.WM40_00425"/>
<gene>
    <name evidence="2" type="primary">lptD</name>
    <name evidence="5" type="ORF">WM40_00425</name>
</gene>
<dbReference type="PATRIC" id="fig|28092.6.peg.95"/>
<dbReference type="AlphaFoldDB" id="A0A0F5K6L3"/>